<evidence type="ECO:0000256" key="3">
    <source>
        <dbReference type="ARBA" id="ARBA00022723"/>
    </source>
</evidence>
<dbReference type="GO" id="GO:0046872">
    <property type="term" value="F:metal ion binding"/>
    <property type="evidence" value="ECO:0007669"/>
    <property type="project" value="UniProtKB-KW"/>
</dbReference>
<dbReference type="Proteomes" id="UP001063166">
    <property type="component" value="Unassembled WGS sequence"/>
</dbReference>
<dbReference type="InterPro" id="IPR005123">
    <property type="entry name" value="Oxoglu/Fe-dep_dioxygenase_dom"/>
</dbReference>
<dbReference type="InterPro" id="IPR027450">
    <property type="entry name" value="AlkB-like"/>
</dbReference>
<dbReference type="InterPro" id="IPR037151">
    <property type="entry name" value="AlkB-like_sf"/>
</dbReference>
<accession>A0A9P3Q098</accession>
<keyword evidence="10" id="KW-1185">Reference proteome</keyword>
<name>A0A9P3Q098_LYOSH</name>
<dbReference type="Pfam" id="PF13532">
    <property type="entry name" value="2OG-FeII_Oxy_2"/>
    <property type="match status" value="1"/>
</dbReference>
<sequence>MDDFELLRHRIPGYEAFYIPDYVTLEEEQYLIRKITETPQQKWKQLANRRLQVWGGEITVKNVLLAQEMPPFLRSYPNIMPRLQDTGVFASSPHRGPNHVILNEYLPGQGIMPHEDGPTYHPVVATISLGSHSVFHYYRYNPADAHSPDGTAAPPREGGRSIDATPVLTLFLEPRSLVISRGPMYTSHLHGIRETSQDRISRGDKNMPPTLTDLGVQIANWKMLSGQEAKKAMQAGGVLQRGIRYSLTCRDVERVSCAKPFASMTAQEAARRSCDHKRWWRCSGPNGISVELLPTCTSRHYWHRSPAFVVLTTYKSAPLTFGRRRRM</sequence>
<dbReference type="InterPro" id="IPR032862">
    <property type="entry name" value="ALKBH6"/>
</dbReference>
<reference evidence="9" key="1">
    <citation type="submission" date="2022-07" db="EMBL/GenBank/DDBJ databases">
        <title>The genome of Lyophyllum shimeji provides insight into the initial evolution of ectomycorrhizal fungal genome.</title>
        <authorList>
            <person name="Kobayashi Y."/>
            <person name="Shibata T."/>
            <person name="Hirakawa H."/>
            <person name="Shigenobu S."/>
            <person name="Nishiyama T."/>
            <person name="Yamada A."/>
            <person name="Hasebe M."/>
            <person name="Kawaguchi M."/>
        </authorList>
    </citation>
    <scope>NUCLEOTIDE SEQUENCE</scope>
    <source>
        <strain evidence="9">AT787</strain>
    </source>
</reference>
<evidence type="ECO:0000256" key="6">
    <source>
        <dbReference type="ARBA" id="ARBA00023004"/>
    </source>
</evidence>
<gene>
    <name evidence="9" type="ORF">LshimejAT787_1701190</name>
</gene>
<proteinExistence type="inferred from homology"/>
<keyword evidence="3" id="KW-0479">Metal-binding</keyword>
<dbReference type="EMBL" id="BRPK01000017">
    <property type="protein sequence ID" value="GLB44492.1"/>
    <property type="molecule type" value="Genomic_DNA"/>
</dbReference>
<keyword evidence="5" id="KW-0560">Oxidoreductase</keyword>
<evidence type="ECO:0000256" key="5">
    <source>
        <dbReference type="ARBA" id="ARBA00023002"/>
    </source>
</evidence>
<keyword evidence="6" id="KW-0408">Iron</keyword>
<protein>
    <submittedName>
        <fullName evidence="9">2OG-Fe(II) oxygenase superfamily protein</fullName>
    </submittedName>
</protein>
<keyword evidence="4" id="KW-0223">Dioxygenase</keyword>
<comment type="similarity">
    <text evidence="2">Belongs to the alkB family.</text>
</comment>
<evidence type="ECO:0000313" key="9">
    <source>
        <dbReference type="EMBL" id="GLB44492.1"/>
    </source>
</evidence>
<evidence type="ECO:0000313" key="10">
    <source>
        <dbReference type="Proteomes" id="UP001063166"/>
    </source>
</evidence>
<organism evidence="9 10">
    <name type="scientific">Lyophyllum shimeji</name>
    <name type="common">Hon-shimeji</name>
    <name type="synonym">Tricholoma shimeji</name>
    <dbReference type="NCBI Taxonomy" id="47721"/>
    <lineage>
        <taxon>Eukaryota</taxon>
        <taxon>Fungi</taxon>
        <taxon>Dikarya</taxon>
        <taxon>Basidiomycota</taxon>
        <taxon>Agaricomycotina</taxon>
        <taxon>Agaricomycetes</taxon>
        <taxon>Agaricomycetidae</taxon>
        <taxon>Agaricales</taxon>
        <taxon>Tricholomatineae</taxon>
        <taxon>Lyophyllaceae</taxon>
        <taxon>Lyophyllum</taxon>
    </lineage>
</organism>
<dbReference type="PANTHER" id="PTHR46030">
    <property type="entry name" value="ALPHA-KETOGLUTARATE-DEPENDENT DIOXYGENASE ALKB HOMOLOG 6"/>
    <property type="match status" value="1"/>
</dbReference>
<dbReference type="Gene3D" id="2.60.120.590">
    <property type="entry name" value="Alpha-ketoglutarate-dependent dioxygenase AlkB-like"/>
    <property type="match status" value="1"/>
</dbReference>
<dbReference type="AlphaFoldDB" id="A0A9P3Q098"/>
<dbReference type="PROSITE" id="PS51471">
    <property type="entry name" value="FE2OG_OXY"/>
    <property type="match status" value="1"/>
</dbReference>
<dbReference type="PANTHER" id="PTHR46030:SF1">
    <property type="entry name" value="ALPHA-KETOGLUTARATE-DEPENDENT DIOXYGENASE ALKB HOMOLOG 6"/>
    <property type="match status" value="1"/>
</dbReference>
<evidence type="ECO:0000256" key="4">
    <source>
        <dbReference type="ARBA" id="ARBA00022964"/>
    </source>
</evidence>
<comment type="subcellular location">
    <subcellularLocation>
        <location evidence="1">Nucleus</location>
    </subcellularLocation>
</comment>
<evidence type="ECO:0000259" key="8">
    <source>
        <dbReference type="PROSITE" id="PS51471"/>
    </source>
</evidence>
<keyword evidence="7" id="KW-0539">Nucleus</keyword>
<comment type="caution">
    <text evidence="9">The sequence shown here is derived from an EMBL/GenBank/DDBJ whole genome shotgun (WGS) entry which is preliminary data.</text>
</comment>
<evidence type="ECO:0000256" key="2">
    <source>
        <dbReference type="ARBA" id="ARBA00007879"/>
    </source>
</evidence>
<dbReference type="SUPFAM" id="SSF51197">
    <property type="entry name" value="Clavaminate synthase-like"/>
    <property type="match status" value="1"/>
</dbReference>
<dbReference type="GO" id="GO:0051213">
    <property type="term" value="F:dioxygenase activity"/>
    <property type="evidence" value="ECO:0007669"/>
    <property type="project" value="UniProtKB-KW"/>
</dbReference>
<dbReference type="GO" id="GO:0005634">
    <property type="term" value="C:nucleus"/>
    <property type="evidence" value="ECO:0007669"/>
    <property type="project" value="UniProtKB-SubCell"/>
</dbReference>
<evidence type="ECO:0000256" key="7">
    <source>
        <dbReference type="ARBA" id="ARBA00023242"/>
    </source>
</evidence>
<dbReference type="OrthoDB" id="412814at2759"/>
<evidence type="ECO:0000256" key="1">
    <source>
        <dbReference type="ARBA" id="ARBA00004123"/>
    </source>
</evidence>
<feature type="domain" description="Fe2OG dioxygenase" evidence="8">
    <location>
        <begin position="96"/>
        <end position="211"/>
    </location>
</feature>